<evidence type="ECO:0000313" key="4">
    <source>
        <dbReference type="EMBL" id="ORY51084.1"/>
    </source>
</evidence>
<comment type="caution">
    <text evidence="4">The sequence shown here is derived from an EMBL/GenBank/DDBJ whole genome shotgun (WGS) entry which is preliminary data.</text>
</comment>
<reference evidence="4 5" key="1">
    <citation type="submission" date="2016-07" db="EMBL/GenBank/DDBJ databases">
        <title>Pervasive Adenine N6-methylation of Active Genes in Fungi.</title>
        <authorList>
            <consortium name="DOE Joint Genome Institute"/>
            <person name="Mondo S.J."/>
            <person name="Dannebaum R.O."/>
            <person name="Kuo R.C."/>
            <person name="Labutti K."/>
            <person name="Haridas S."/>
            <person name="Kuo A."/>
            <person name="Salamov A."/>
            <person name="Ahrendt S.R."/>
            <person name="Lipzen A."/>
            <person name="Sullivan W."/>
            <person name="Andreopoulos W.B."/>
            <person name="Clum A."/>
            <person name="Lindquist E."/>
            <person name="Daum C."/>
            <person name="Ramamoorthy G.K."/>
            <person name="Gryganskyi A."/>
            <person name="Culley D."/>
            <person name="Magnuson J.K."/>
            <person name="James T.Y."/>
            <person name="O'Malley M.A."/>
            <person name="Stajich J.E."/>
            <person name="Spatafora J.W."/>
            <person name="Visel A."/>
            <person name="Grigoriev I.V."/>
        </authorList>
    </citation>
    <scope>NUCLEOTIDE SEQUENCE [LARGE SCALE GENOMIC DNA]</scope>
    <source>
        <strain evidence="4 5">JEL800</strain>
    </source>
</reference>
<evidence type="ECO:0000259" key="3">
    <source>
        <dbReference type="PROSITE" id="PS50002"/>
    </source>
</evidence>
<proteinExistence type="predicted"/>
<evidence type="ECO:0000256" key="1">
    <source>
        <dbReference type="ARBA" id="ARBA00022443"/>
    </source>
</evidence>
<protein>
    <recommendedName>
        <fullName evidence="3">SH3 domain-containing protein</fullName>
    </recommendedName>
</protein>
<keyword evidence="1 2" id="KW-0728">SH3 domain</keyword>
<gene>
    <name evidence="4" type="ORF">BCR33DRAFT_713005</name>
</gene>
<dbReference type="InterPro" id="IPR036028">
    <property type="entry name" value="SH3-like_dom_sf"/>
</dbReference>
<dbReference type="Gene3D" id="2.30.30.40">
    <property type="entry name" value="SH3 Domains"/>
    <property type="match status" value="1"/>
</dbReference>
<dbReference type="Proteomes" id="UP000193642">
    <property type="component" value="Unassembled WGS sequence"/>
</dbReference>
<sequence>MLANAEAIPTHKFLKGKRMTAVFKFIPDTSEELSIEVGDAITIVEVFDDGSWMCEGTKE</sequence>
<feature type="domain" description="SH3" evidence="3">
    <location>
        <begin position="14"/>
        <end position="59"/>
    </location>
</feature>
<dbReference type="CDD" id="cd00174">
    <property type="entry name" value="SH3"/>
    <property type="match status" value="1"/>
</dbReference>
<evidence type="ECO:0000313" key="5">
    <source>
        <dbReference type="Proteomes" id="UP000193642"/>
    </source>
</evidence>
<dbReference type="OrthoDB" id="5340910at2759"/>
<dbReference type="InterPro" id="IPR001452">
    <property type="entry name" value="SH3_domain"/>
</dbReference>
<organism evidence="4 5">
    <name type="scientific">Rhizoclosmatium globosum</name>
    <dbReference type="NCBI Taxonomy" id="329046"/>
    <lineage>
        <taxon>Eukaryota</taxon>
        <taxon>Fungi</taxon>
        <taxon>Fungi incertae sedis</taxon>
        <taxon>Chytridiomycota</taxon>
        <taxon>Chytridiomycota incertae sedis</taxon>
        <taxon>Chytridiomycetes</taxon>
        <taxon>Chytridiales</taxon>
        <taxon>Chytriomycetaceae</taxon>
        <taxon>Rhizoclosmatium</taxon>
    </lineage>
</organism>
<name>A0A1Y2CW75_9FUNG</name>
<keyword evidence="5" id="KW-1185">Reference proteome</keyword>
<accession>A0A1Y2CW75</accession>
<dbReference type="SUPFAM" id="SSF50044">
    <property type="entry name" value="SH3-domain"/>
    <property type="match status" value="1"/>
</dbReference>
<evidence type="ECO:0000256" key="2">
    <source>
        <dbReference type="PROSITE-ProRule" id="PRU00192"/>
    </source>
</evidence>
<dbReference type="EMBL" id="MCGO01000006">
    <property type="protein sequence ID" value="ORY51084.1"/>
    <property type="molecule type" value="Genomic_DNA"/>
</dbReference>
<dbReference type="PROSITE" id="PS50002">
    <property type="entry name" value="SH3"/>
    <property type="match status" value="1"/>
</dbReference>
<dbReference type="AlphaFoldDB" id="A0A1Y2CW75"/>